<comment type="caution">
    <text evidence="3">The sequence shown here is derived from an EMBL/GenBank/DDBJ whole genome shotgun (WGS) entry which is preliminary data.</text>
</comment>
<gene>
    <name evidence="3" type="ORF">TR69_WS6001001414</name>
</gene>
<feature type="transmembrane region" description="Helical" evidence="2">
    <location>
        <begin position="16"/>
        <end position="36"/>
    </location>
</feature>
<keyword evidence="2" id="KW-0812">Transmembrane</keyword>
<protein>
    <submittedName>
        <fullName evidence="3">Uncharacterized protein</fullName>
    </submittedName>
</protein>
<name>A0A136LVX9_9BACT</name>
<dbReference type="STRING" id="1617426.TR69_WS6001001414"/>
<keyword evidence="1" id="KW-0175">Coiled coil</keyword>
<dbReference type="AlphaFoldDB" id="A0A136LVX9"/>
<evidence type="ECO:0000313" key="4">
    <source>
        <dbReference type="Proteomes" id="UP000070457"/>
    </source>
</evidence>
<dbReference type="Proteomes" id="UP000070457">
    <property type="component" value="Unassembled WGS sequence"/>
</dbReference>
<reference evidence="3 4" key="1">
    <citation type="submission" date="2015-02" db="EMBL/GenBank/DDBJ databases">
        <title>Improved understanding of the partial-nitritation anammox process through 23 genomes representing the majority of the microbial community.</title>
        <authorList>
            <person name="Speth D.R."/>
            <person name="In T Zandt M."/>
            <person name="Guerrero Cruz S."/>
            <person name="Jetten M.S."/>
            <person name="Dutilh B.E."/>
        </authorList>
    </citation>
    <scope>NUCLEOTIDE SEQUENCE [LARGE SCALE GENOMIC DNA]</scope>
    <source>
        <strain evidence="3">OLB20</strain>
    </source>
</reference>
<evidence type="ECO:0000313" key="3">
    <source>
        <dbReference type="EMBL" id="KXK25808.1"/>
    </source>
</evidence>
<proteinExistence type="predicted"/>
<sequence>MHDTIAMPPRKTYPGVVFPLTVILLGLLIGMSYTIISMQQQLAEQQRTLLSVNNQLQQLNQIVMGDEASAAIESSGNNPEVLAEEMRVISYDATGVSFNLQPGLMEIGDPVTTATAPAAAHQTFVYKDDLREYYTLTVINGSGQQEKLNVTGWKLSAKITVAQQDSSMYRGNESMPASELYVLPAGKYEVGFLFMKNEDVTAEPELTFDQAIAKTLASVTIE</sequence>
<feature type="coiled-coil region" evidence="1">
    <location>
        <begin position="35"/>
        <end position="62"/>
    </location>
</feature>
<evidence type="ECO:0000256" key="2">
    <source>
        <dbReference type="SAM" id="Phobius"/>
    </source>
</evidence>
<evidence type="ECO:0000256" key="1">
    <source>
        <dbReference type="SAM" id="Coils"/>
    </source>
</evidence>
<keyword evidence="2" id="KW-0472">Membrane</keyword>
<dbReference type="EMBL" id="JYNZ01000006">
    <property type="protein sequence ID" value="KXK25808.1"/>
    <property type="molecule type" value="Genomic_DNA"/>
</dbReference>
<accession>A0A136LVX9</accession>
<organism evidence="3 4">
    <name type="scientific">candidate division WS6 bacterium OLB20</name>
    <dbReference type="NCBI Taxonomy" id="1617426"/>
    <lineage>
        <taxon>Bacteria</taxon>
        <taxon>Candidatus Dojkabacteria</taxon>
    </lineage>
</organism>
<keyword evidence="2" id="KW-1133">Transmembrane helix</keyword>